<gene>
    <name evidence="1" type="ORF">POCTA_138.1.T0110068</name>
</gene>
<evidence type="ECO:0000313" key="1">
    <source>
        <dbReference type="EMBL" id="CAD8139786.1"/>
    </source>
</evidence>
<dbReference type="EMBL" id="CAJJDP010000010">
    <property type="protein sequence ID" value="CAD8139786.1"/>
    <property type="molecule type" value="Genomic_DNA"/>
</dbReference>
<accession>A0A8S1SK11</accession>
<dbReference type="Proteomes" id="UP000683925">
    <property type="component" value="Unassembled WGS sequence"/>
</dbReference>
<sequence length="86" mass="10413">MIQAIQRIGTLNLRKSKKKQIQNNYRTLWCILRILEKQIKLRIYISQIALRKRESLQEDSIKQSKVLRILRLENISSLFQRYLKIS</sequence>
<name>A0A8S1SK11_PAROT</name>
<dbReference type="AlphaFoldDB" id="A0A8S1SK11"/>
<comment type="caution">
    <text evidence="1">The sequence shown here is derived from an EMBL/GenBank/DDBJ whole genome shotgun (WGS) entry which is preliminary data.</text>
</comment>
<evidence type="ECO:0000313" key="2">
    <source>
        <dbReference type="Proteomes" id="UP000683925"/>
    </source>
</evidence>
<organism evidence="1 2">
    <name type="scientific">Paramecium octaurelia</name>
    <dbReference type="NCBI Taxonomy" id="43137"/>
    <lineage>
        <taxon>Eukaryota</taxon>
        <taxon>Sar</taxon>
        <taxon>Alveolata</taxon>
        <taxon>Ciliophora</taxon>
        <taxon>Intramacronucleata</taxon>
        <taxon>Oligohymenophorea</taxon>
        <taxon>Peniculida</taxon>
        <taxon>Parameciidae</taxon>
        <taxon>Paramecium</taxon>
    </lineage>
</organism>
<protein>
    <submittedName>
        <fullName evidence="1">Uncharacterized protein</fullName>
    </submittedName>
</protein>
<proteinExistence type="predicted"/>
<keyword evidence="2" id="KW-1185">Reference proteome</keyword>
<reference evidence="1" key="1">
    <citation type="submission" date="2021-01" db="EMBL/GenBank/DDBJ databases">
        <authorList>
            <consortium name="Genoscope - CEA"/>
            <person name="William W."/>
        </authorList>
    </citation>
    <scope>NUCLEOTIDE SEQUENCE</scope>
</reference>